<dbReference type="Gene3D" id="2.170.270.10">
    <property type="entry name" value="SET domain"/>
    <property type="match status" value="1"/>
</dbReference>
<feature type="domain" description="C2H2-type" evidence="17">
    <location>
        <begin position="504"/>
        <end position="532"/>
    </location>
</feature>
<dbReference type="GO" id="GO:0010468">
    <property type="term" value="P:regulation of gene expression"/>
    <property type="evidence" value="ECO:0007669"/>
    <property type="project" value="TreeGrafter"/>
</dbReference>
<feature type="domain" description="C2H2-type" evidence="17">
    <location>
        <begin position="416"/>
        <end position="444"/>
    </location>
</feature>
<comment type="function">
    <text evidence="1">May be involved in transcriptional regulation.</text>
</comment>
<dbReference type="InterPro" id="IPR001214">
    <property type="entry name" value="SET_dom"/>
</dbReference>
<keyword evidence="8" id="KW-0677">Repeat</keyword>
<keyword evidence="9 15" id="KW-0863">Zinc-finger</keyword>
<dbReference type="InterPro" id="IPR044417">
    <property type="entry name" value="PRDM7_9_PR-SET"/>
</dbReference>
<keyword evidence="7" id="KW-0479">Metal-binding</keyword>
<evidence type="ECO:0000256" key="3">
    <source>
        <dbReference type="ARBA" id="ARBA00022499"/>
    </source>
</evidence>
<dbReference type="FunFam" id="3.30.160.60:FF:000110">
    <property type="entry name" value="Zinc finger protein-like"/>
    <property type="match status" value="1"/>
</dbReference>
<dbReference type="InterPro" id="IPR046341">
    <property type="entry name" value="SET_dom_sf"/>
</dbReference>
<proteinExistence type="evidence at transcript level"/>
<dbReference type="Gene3D" id="3.30.160.60">
    <property type="entry name" value="Classic Zinc Finger"/>
    <property type="match status" value="6"/>
</dbReference>
<dbReference type="PROSITE" id="PS50280">
    <property type="entry name" value="SET"/>
    <property type="match status" value="1"/>
</dbReference>
<dbReference type="PANTHER" id="PTHR16515:SF49">
    <property type="entry name" value="GASTRULA ZINC FINGER PROTEIN XLCGF49.1-LIKE-RELATED"/>
    <property type="match status" value="1"/>
</dbReference>
<gene>
    <name evidence="19" type="primary">Prdm9-003</name>
</gene>
<dbReference type="SMART" id="SM00317">
    <property type="entry name" value="SET"/>
    <property type="match status" value="1"/>
</dbReference>
<dbReference type="Pfam" id="PF00096">
    <property type="entry name" value="zf-C2H2"/>
    <property type="match status" value="6"/>
</dbReference>
<feature type="domain" description="C2H2-type" evidence="17">
    <location>
        <begin position="476"/>
        <end position="503"/>
    </location>
</feature>
<keyword evidence="11" id="KW-0832">Ubl conjugation</keyword>
<evidence type="ECO:0000256" key="1">
    <source>
        <dbReference type="ARBA" id="ARBA00003767"/>
    </source>
</evidence>
<dbReference type="SUPFAM" id="SSF82199">
    <property type="entry name" value="SET domain"/>
    <property type="match status" value="1"/>
</dbReference>
<sequence>MADKTANWNEDAERVMKLFDEWNGFERVPTKEILEKVKMRISLEKLFKPDEYEKLCKFEKKRIRNIGNNLTVMMYLGMPLPPENTLRAKVGLPPRGGFKAKISSDSESDEDWKPYRPAQTTKKMPGFLSVTDLLRRKKFITKNCMIDNEKHIDAPESEALKNVKKNITLPPKEQKKKKPSSEKQKTRKKTTATENDEPRYPKRDIVRKTYKEPEVPTEDDFLFCDECEKLHLGDCSVHGAYNHVPDTLVKMGLKERARRTCPKGISIGLSGIRSGGKGAWCDQEFPKNTVFGPYEGVIVSRNNLSQLEQLFEGGYAWEIYKKGKLSHYIDGNDVKNSNWLRYINCARNEEEQNVIAYQYKGRIYYRLYKPVTRGVELLVWYGKQYAEHLGIPTEYKQKIAEIEKLLKPQICLDDYSPCKKCDKIFINDVALNRHMKSKHPDRSVVKQHKCPWCDYSTDLVVNLKVHERTHTNEKPFQCEICQKRFSYLHVLKTHALIHSGVKPHKCKVCGKCFTQLGDLRKHHKTVHEKSAEYLCQICGEKFGLAYQLKTHIRIHTGEKPYSCKYCEKCFGRAGNLTKHIRIHTGEKPYSCKYCEKKFKNSSHVQSHERTHNKTH</sequence>
<feature type="domain" description="SET" evidence="18">
    <location>
        <begin position="263"/>
        <end position="382"/>
    </location>
</feature>
<evidence type="ECO:0000256" key="9">
    <source>
        <dbReference type="ARBA" id="ARBA00022771"/>
    </source>
</evidence>
<dbReference type="EMBL" id="LR789277">
    <property type="protein sequence ID" value="CAB3265139.1"/>
    <property type="molecule type" value="mRNA"/>
</dbReference>
<evidence type="ECO:0000256" key="8">
    <source>
        <dbReference type="ARBA" id="ARBA00022737"/>
    </source>
</evidence>
<keyword evidence="13" id="KW-0804">Transcription</keyword>
<keyword evidence="3" id="KW-1017">Isopeptide bond</keyword>
<dbReference type="Pfam" id="PF21549">
    <property type="entry name" value="PRDM2_PR"/>
    <property type="match status" value="1"/>
</dbReference>
<organism evidence="19">
    <name type="scientific">Phallusia mammillata</name>
    <dbReference type="NCBI Taxonomy" id="59560"/>
    <lineage>
        <taxon>Eukaryota</taxon>
        <taxon>Metazoa</taxon>
        <taxon>Chordata</taxon>
        <taxon>Tunicata</taxon>
        <taxon>Ascidiacea</taxon>
        <taxon>Phlebobranchia</taxon>
        <taxon>Ascidiidae</taxon>
        <taxon>Phallusia</taxon>
    </lineage>
</organism>
<dbReference type="PROSITE" id="PS00028">
    <property type="entry name" value="ZINC_FINGER_C2H2_1"/>
    <property type="match status" value="6"/>
</dbReference>
<keyword evidence="5 19" id="KW-0808">Transferase</keyword>
<evidence type="ECO:0000256" key="12">
    <source>
        <dbReference type="ARBA" id="ARBA00023015"/>
    </source>
</evidence>
<dbReference type="GO" id="GO:0005634">
    <property type="term" value="C:nucleus"/>
    <property type="evidence" value="ECO:0007669"/>
    <property type="project" value="UniProtKB-SubCell"/>
</dbReference>
<keyword evidence="12" id="KW-0805">Transcription regulation</keyword>
<feature type="domain" description="C2H2-type" evidence="17">
    <location>
        <begin position="561"/>
        <end position="588"/>
    </location>
</feature>
<evidence type="ECO:0000259" key="17">
    <source>
        <dbReference type="PROSITE" id="PS50157"/>
    </source>
</evidence>
<evidence type="ECO:0000256" key="15">
    <source>
        <dbReference type="PROSITE-ProRule" id="PRU00042"/>
    </source>
</evidence>
<evidence type="ECO:0000256" key="6">
    <source>
        <dbReference type="ARBA" id="ARBA00022691"/>
    </source>
</evidence>
<evidence type="ECO:0000256" key="13">
    <source>
        <dbReference type="ARBA" id="ARBA00023163"/>
    </source>
</evidence>
<dbReference type="InterPro" id="IPR013087">
    <property type="entry name" value="Znf_C2H2_type"/>
</dbReference>
<dbReference type="FunFam" id="3.30.160.60:FF:000634">
    <property type="entry name" value="Zinc finger X-chromosomal protein"/>
    <property type="match status" value="1"/>
</dbReference>
<evidence type="ECO:0000313" key="19">
    <source>
        <dbReference type="EMBL" id="CAB3265139.1"/>
    </source>
</evidence>
<evidence type="ECO:0000256" key="11">
    <source>
        <dbReference type="ARBA" id="ARBA00022843"/>
    </source>
</evidence>
<feature type="domain" description="C2H2-type" evidence="17">
    <location>
        <begin position="589"/>
        <end position="615"/>
    </location>
</feature>
<evidence type="ECO:0000256" key="16">
    <source>
        <dbReference type="SAM" id="MobiDB-lite"/>
    </source>
</evidence>
<dbReference type="SUPFAM" id="SSF57667">
    <property type="entry name" value="beta-beta-alpha zinc fingers"/>
    <property type="match status" value="3"/>
</dbReference>
<dbReference type="FunFam" id="3.30.160.60:FF:000690">
    <property type="entry name" value="Zinc finger protein 354C"/>
    <property type="match status" value="1"/>
</dbReference>
<dbReference type="GO" id="GO:0008270">
    <property type="term" value="F:zinc ion binding"/>
    <property type="evidence" value="ECO:0007669"/>
    <property type="project" value="UniProtKB-KW"/>
</dbReference>
<dbReference type="InterPro" id="IPR036236">
    <property type="entry name" value="Znf_C2H2_sf"/>
</dbReference>
<name>A0A6F9DPS9_9ASCI</name>
<dbReference type="CDD" id="cd19193">
    <property type="entry name" value="PR-SET_PRDM7_9"/>
    <property type="match status" value="1"/>
</dbReference>
<dbReference type="GO" id="GO:0042054">
    <property type="term" value="F:histone methyltransferase activity"/>
    <property type="evidence" value="ECO:0007669"/>
    <property type="project" value="InterPro"/>
</dbReference>
<evidence type="ECO:0000256" key="7">
    <source>
        <dbReference type="ARBA" id="ARBA00022723"/>
    </source>
</evidence>
<protein>
    <submittedName>
        <fullName evidence="19">Histone-lysine N-methyltransferase PRDM9-like</fullName>
    </submittedName>
</protein>
<dbReference type="SMART" id="SM00355">
    <property type="entry name" value="ZnF_C2H2"/>
    <property type="match status" value="7"/>
</dbReference>
<keyword evidence="4 19" id="KW-0489">Methyltransferase</keyword>
<evidence type="ECO:0000259" key="18">
    <source>
        <dbReference type="PROSITE" id="PS50280"/>
    </source>
</evidence>
<evidence type="ECO:0000256" key="4">
    <source>
        <dbReference type="ARBA" id="ARBA00022603"/>
    </source>
</evidence>
<reference evidence="19" key="1">
    <citation type="submission" date="2020-04" db="EMBL/GenBank/DDBJ databases">
        <authorList>
            <person name="Neveu A P."/>
        </authorList>
    </citation>
    <scope>NUCLEOTIDE SEQUENCE</scope>
    <source>
        <tissue evidence="19">Whole embryo</tissue>
    </source>
</reference>
<keyword evidence="10" id="KW-0862">Zinc</keyword>
<feature type="region of interest" description="Disordered" evidence="16">
    <location>
        <begin position="157"/>
        <end position="203"/>
    </location>
</feature>
<keyword evidence="14" id="KW-0539">Nucleus</keyword>
<accession>A0A6F9DPS9</accession>
<comment type="subcellular location">
    <subcellularLocation>
        <location evidence="2">Nucleus</location>
    </subcellularLocation>
</comment>
<evidence type="ECO:0000256" key="10">
    <source>
        <dbReference type="ARBA" id="ARBA00022833"/>
    </source>
</evidence>
<feature type="domain" description="C2H2-type" evidence="17">
    <location>
        <begin position="448"/>
        <end position="475"/>
    </location>
</feature>
<keyword evidence="6" id="KW-0949">S-adenosyl-L-methionine</keyword>
<feature type="domain" description="C2H2-type" evidence="17">
    <location>
        <begin position="533"/>
        <end position="560"/>
    </location>
</feature>
<dbReference type="AlphaFoldDB" id="A0A6F9DPS9"/>
<dbReference type="FunFam" id="3.30.160.60:FF:000624">
    <property type="entry name" value="zinc finger protein 697"/>
    <property type="match status" value="1"/>
</dbReference>
<feature type="region of interest" description="Disordered" evidence="16">
    <location>
        <begin position="100"/>
        <end position="120"/>
    </location>
</feature>
<dbReference type="GO" id="GO:0032259">
    <property type="term" value="P:methylation"/>
    <property type="evidence" value="ECO:0007669"/>
    <property type="project" value="UniProtKB-KW"/>
</dbReference>
<dbReference type="PROSITE" id="PS50157">
    <property type="entry name" value="ZINC_FINGER_C2H2_2"/>
    <property type="match status" value="7"/>
</dbReference>
<evidence type="ECO:0000256" key="2">
    <source>
        <dbReference type="ARBA" id="ARBA00004123"/>
    </source>
</evidence>
<evidence type="ECO:0000256" key="14">
    <source>
        <dbReference type="ARBA" id="ARBA00023242"/>
    </source>
</evidence>
<dbReference type="InterPro" id="IPR050331">
    <property type="entry name" value="Zinc_finger"/>
</dbReference>
<evidence type="ECO:0000256" key="5">
    <source>
        <dbReference type="ARBA" id="ARBA00022679"/>
    </source>
</evidence>
<dbReference type="PANTHER" id="PTHR16515">
    <property type="entry name" value="PR DOMAIN ZINC FINGER PROTEIN"/>
    <property type="match status" value="1"/>
</dbReference>